<dbReference type="AlphaFoldDB" id="A0AAN0M836"/>
<dbReference type="Proteomes" id="UP001470809">
    <property type="component" value="Chromosome"/>
</dbReference>
<protein>
    <submittedName>
        <fullName evidence="1">Uncharacterized protein</fullName>
    </submittedName>
</protein>
<organism evidence="1 2">
    <name type="scientific">Yoonia rhodophyticola</name>
    <dbReference type="NCBI Taxonomy" id="3137370"/>
    <lineage>
        <taxon>Bacteria</taxon>
        <taxon>Pseudomonadati</taxon>
        <taxon>Pseudomonadota</taxon>
        <taxon>Alphaproteobacteria</taxon>
        <taxon>Rhodobacterales</taxon>
        <taxon>Paracoccaceae</taxon>
        <taxon>Yoonia</taxon>
    </lineage>
</organism>
<dbReference type="RefSeq" id="WP_342075826.1">
    <property type="nucleotide sequence ID" value="NZ_CP151767.2"/>
</dbReference>
<dbReference type="KEGG" id="yrh:AABB31_15830"/>
<dbReference type="EMBL" id="CP151767">
    <property type="protein sequence ID" value="WZU66504.1"/>
    <property type="molecule type" value="Genomic_DNA"/>
</dbReference>
<evidence type="ECO:0000313" key="2">
    <source>
        <dbReference type="Proteomes" id="UP001470809"/>
    </source>
</evidence>
<sequence length="203" mass="21298">MRLAVIVSFLAGQVAADPVAAISDAAQGAFARLPQVSPVDAIGGNCGADAHVNNQVAYCTSANLIYLSRAAAALPQAAYLVAHSYGHAIQVRHGVADFALAQITARRDEEDMLRGLVARQVDCIAGFLFHEAGLPPGSLQDWLVAEPFDGTHWGRNPLRIGPQVSIGLAERDLWFQRGQGGDLAACTVGELSSALVVAAYRPG</sequence>
<gene>
    <name evidence="1" type="ORF">AABB31_15830</name>
</gene>
<name>A0AAN0M836_9RHOB</name>
<proteinExistence type="predicted"/>
<evidence type="ECO:0000313" key="1">
    <source>
        <dbReference type="EMBL" id="WZU66504.1"/>
    </source>
</evidence>
<accession>A0AAN0M836</accession>
<keyword evidence="2" id="KW-1185">Reference proteome</keyword>
<reference evidence="1" key="1">
    <citation type="submission" date="2024-08" db="EMBL/GenBank/DDBJ databases">
        <title>Phylogenomic analyses of a clade within the roseobacter group suggest taxonomic reassignments of species of the genera Aestuariivita, Citreicella, Loktanella, Nautella, Pelagibaca, Ruegeria, Thalassobius, Thiobacimonas and Tropicibacter, and the proposal o.</title>
        <authorList>
            <person name="Jeon C.O."/>
        </authorList>
    </citation>
    <scope>NUCLEOTIDE SEQUENCE</scope>
    <source>
        <strain evidence="1">SS1-5</strain>
    </source>
</reference>